<keyword evidence="1" id="KW-0472">Membrane</keyword>
<dbReference type="InterPro" id="IPR000045">
    <property type="entry name" value="Prepilin_IV_endopep_pep"/>
</dbReference>
<dbReference type="AlphaFoldDB" id="A0A7J3JQ62"/>
<reference evidence="3" key="1">
    <citation type="journal article" date="2020" name="mSystems">
        <title>Genome- and Community-Level Interaction Insights into Carbon Utilization and Element Cycling Functions of Hydrothermarchaeota in Hydrothermal Sediment.</title>
        <authorList>
            <person name="Zhou Z."/>
            <person name="Liu Y."/>
            <person name="Xu W."/>
            <person name="Pan J."/>
            <person name="Luo Z.H."/>
            <person name="Li M."/>
        </authorList>
    </citation>
    <scope>NUCLEOTIDE SEQUENCE [LARGE SCALE GENOMIC DNA]</scope>
    <source>
        <strain evidence="3">SpSt-657</strain>
    </source>
</reference>
<dbReference type="GO" id="GO:0016020">
    <property type="term" value="C:membrane"/>
    <property type="evidence" value="ECO:0007669"/>
    <property type="project" value="InterPro"/>
</dbReference>
<keyword evidence="1" id="KW-0812">Transmembrane</keyword>
<feature type="transmembrane region" description="Helical" evidence="1">
    <location>
        <begin position="48"/>
        <end position="65"/>
    </location>
</feature>
<feature type="transmembrane region" description="Helical" evidence="1">
    <location>
        <begin position="20"/>
        <end position="36"/>
    </location>
</feature>
<dbReference type="GO" id="GO:0004190">
    <property type="term" value="F:aspartic-type endopeptidase activity"/>
    <property type="evidence" value="ECO:0007669"/>
    <property type="project" value="InterPro"/>
</dbReference>
<gene>
    <name evidence="3" type="ORF">ENU30_03075</name>
</gene>
<name>A0A7J3JQ62_9CREN</name>
<accession>A0A7J3JQ62</accession>
<proteinExistence type="predicted"/>
<comment type="caution">
    <text evidence="3">The sequence shown here is derived from an EMBL/GenBank/DDBJ whole genome shotgun (WGS) entry which is preliminary data.</text>
</comment>
<feature type="transmembrane region" description="Helical" evidence="1">
    <location>
        <begin position="239"/>
        <end position="266"/>
    </location>
</feature>
<sequence>MEYYNKCKSNPKVSETMIEEVIRIGCATIIFSIAAVMDWKTREINPHIWLPLLLTGISLGVFRSLNGLTVYQIISLVVSVIVVCIIAVLTFLPKLMGGADFLAIASFTALYPYTLPSTTFSYQMHTPNFNIIAYLLNFAMILPPILTVLLIYTLIMLLFLIHNILHNLKYVDFLKNLAIPLHRKIYFILFHRIVNIGTIFKKRFYYPIFIPGYVERSGFDIYEDDLEWRKKLQGMPWEVTIVASWGIPMVTFFSISTLIYIALYLITLLYGG</sequence>
<evidence type="ECO:0000313" key="3">
    <source>
        <dbReference type="EMBL" id="HGQ17953.1"/>
    </source>
</evidence>
<evidence type="ECO:0000259" key="2">
    <source>
        <dbReference type="Pfam" id="PF01478"/>
    </source>
</evidence>
<dbReference type="EMBL" id="DTBZ01000071">
    <property type="protein sequence ID" value="HGQ17953.1"/>
    <property type="molecule type" value="Genomic_DNA"/>
</dbReference>
<feature type="transmembrane region" description="Helical" evidence="1">
    <location>
        <begin position="71"/>
        <end position="92"/>
    </location>
</feature>
<dbReference type="Pfam" id="PF01478">
    <property type="entry name" value="Peptidase_A24"/>
    <property type="match status" value="1"/>
</dbReference>
<feature type="domain" description="Prepilin type IV endopeptidase peptidase" evidence="2">
    <location>
        <begin position="28"/>
        <end position="133"/>
    </location>
</feature>
<evidence type="ECO:0000256" key="1">
    <source>
        <dbReference type="SAM" id="Phobius"/>
    </source>
</evidence>
<organism evidence="3">
    <name type="scientific">Ignisphaera aggregans</name>
    <dbReference type="NCBI Taxonomy" id="334771"/>
    <lineage>
        <taxon>Archaea</taxon>
        <taxon>Thermoproteota</taxon>
        <taxon>Thermoprotei</taxon>
        <taxon>Desulfurococcales</taxon>
        <taxon>Desulfurococcaceae</taxon>
        <taxon>Ignisphaera</taxon>
    </lineage>
</organism>
<dbReference type="Gene3D" id="1.20.120.1220">
    <property type="match status" value="1"/>
</dbReference>
<keyword evidence="1" id="KW-1133">Transmembrane helix</keyword>
<feature type="transmembrane region" description="Helical" evidence="1">
    <location>
        <begin position="135"/>
        <end position="161"/>
    </location>
</feature>
<protein>
    <recommendedName>
        <fullName evidence="2">Prepilin type IV endopeptidase peptidase domain-containing protein</fullName>
    </recommendedName>
</protein>